<organism evidence="1 2">
    <name type="scientific">Dactylosporangium cerinum</name>
    <dbReference type="NCBI Taxonomy" id="1434730"/>
    <lineage>
        <taxon>Bacteria</taxon>
        <taxon>Bacillati</taxon>
        <taxon>Actinomycetota</taxon>
        <taxon>Actinomycetes</taxon>
        <taxon>Micromonosporales</taxon>
        <taxon>Micromonosporaceae</taxon>
        <taxon>Dactylosporangium</taxon>
    </lineage>
</organism>
<keyword evidence="2" id="KW-1185">Reference proteome</keyword>
<dbReference type="EMBL" id="JBHSIU010000041">
    <property type="protein sequence ID" value="MFC5002548.1"/>
    <property type="molecule type" value="Genomic_DNA"/>
</dbReference>
<reference evidence="2" key="1">
    <citation type="journal article" date="2019" name="Int. J. Syst. Evol. Microbiol.">
        <title>The Global Catalogue of Microorganisms (GCM) 10K type strain sequencing project: providing services to taxonomists for standard genome sequencing and annotation.</title>
        <authorList>
            <consortium name="The Broad Institute Genomics Platform"/>
            <consortium name="The Broad Institute Genome Sequencing Center for Infectious Disease"/>
            <person name="Wu L."/>
            <person name="Ma J."/>
        </authorList>
    </citation>
    <scope>NUCLEOTIDE SEQUENCE [LARGE SCALE GENOMIC DNA]</scope>
    <source>
        <strain evidence="2">CGMCC 4.7152</strain>
    </source>
</reference>
<evidence type="ECO:0008006" key="3">
    <source>
        <dbReference type="Google" id="ProtNLM"/>
    </source>
</evidence>
<dbReference type="Proteomes" id="UP001595912">
    <property type="component" value="Unassembled WGS sequence"/>
</dbReference>
<sequence>MPWPEEPRDPALHLLVWRDFQRQPDGSAVMAAVTLTDAGRTLTEAVARARPVDSFVNSAADPLADLPSDTLSLSRGQATAIATMFRDFAQRVLPGTAVGPLRTDDALSAIAEECASRMRQHTMQFQFTAPHVAADPPRHFLTKARYIPSGGGRHEALPLELDAPVAEWRAEIAAGRGHEPNVTYFYPNIISLSLARVQVIAELLHEYAARMRPGREVGPVQSSGELSRLLDELATDLRTRDA</sequence>
<proteinExistence type="predicted"/>
<name>A0ABV9W1U1_9ACTN</name>
<evidence type="ECO:0000313" key="2">
    <source>
        <dbReference type="Proteomes" id="UP001595912"/>
    </source>
</evidence>
<protein>
    <recommendedName>
        <fullName evidence="3">Condensation domain-containing protein</fullName>
    </recommendedName>
</protein>
<accession>A0ABV9W1U1</accession>
<comment type="caution">
    <text evidence="1">The sequence shown here is derived from an EMBL/GenBank/DDBJ whole genome shotgun (WGS) entry which is preliminary data.</text>
</comment>
<evidence type="ECO:0000313" key="1">
    <source>
        <dbReference type="EMBL" id="MFC5002548.1"/>
    </source>
</evidence>
<dbReference type="RefSeq" id="WP_380120684.1">
    <property type="nucleotide sequence ID" value="NZ_JBHSIU010000041.1"/>
</dbReference>
<gene>
    <name evidence="1" type="ORF">ACFPIJ_32530</name>
</gene>